<keyword evidence="2 12" id="KW-0515">Mutator protein</keyword>
<keyword evidence="10 12" id="KW-0234">DNA repair</keyword>
<dbReference type="GO" id="GO:0003887">
    <property type="term" value="F:DNA-directed DNA polymerase activity"/>
    <property type="evidence" value="ECO:0007669"/>
    <property type="project" value="UniProtKB-UniRule"/>
</dbReference>
<dbReference type="GO" id="GO:0042276">
    <property type="term" value="P:error-prone translesion synthesis"/>
    <property type="evidence" value="ECO:0007669"/>
    <property type="project" value="TreeGrafter"/>
</dbReference>
<dbReference type="FunFam" id="3.30.1490.100:FF:000004">
    <property type="entry name" value="DNA polymerase IV"/>
    <property type="match status" value="1"/>
</dbReference>
<dbReference type="NCBIfam" id="NF002677">
    <property type="entry name" value="PRK02406.1"/>
    <property type="match status" value="1"/>
</dbReference>
<dbReference type="Gene3D" id="1.10.150.20">
    <property type="entry name" value="5' to 3' exonuclease, C-terminal subdomain"/>
    <property type="match status" value="1"/>
</dbReference>
<evidence type="ECO:0000256" key="10">
    <source>
        <dbReference type="ARBA" id="ARBA00023204"/>
    </source>
</evidence>
<feature type="binding site" evidence="12">
    <location>
        <position position="17"/>
    </location>
    <ligand>
        <name>Mg(2+)</name>
        <dbReference type="ChEBI" id="CHEBI:18420"/>
    </ligand>
</feature>
<evidence type="ECO:0000256" key="6">
    <source>
        <dbReference type="ARBA" id="ARBA00022723"/>
    </source>
</evidence>
<keyword evidence="6 12" id="KW-0479">Metal-binding</keyword>
<organism evidence="14 15">
    <name type="scientific">Aureibacillus halotolerans</name>
    <dbReference type="NCBI Taxonomy" id="1508390"/>
    <lineage>
        <taxon>Bacteria</taxon>
        <taxon>Bacillati</taxon>
        <taxon>Bacillota</taxon>
        <taxon>Bacilli</taxon>
        <taxon>Bacillales</taxon>
        <taxon>Bacillaceae</taxon>
        <taxon>Aureibacillus</taxon>
    </lineage>
</organism>
<feature type="active site" evidence="12">
    <location>
        <position position="114"/>
    </location>
</feature>
<feature type="domain" description="UmuC" evidence="13">
    <location>
        <begin position="13"/>
        <end position="192"/>
    </location>
</feature>
<comment type="subunit">
    <text evidence="12">Monomer.</text>
</comment>
<comment type="subcellular location">
    <subcellularLocation>
        <location evidence="12">Cytoplasm</location>
    </subcellularLocation>
</comment>
<keyword evidence="4 12" id="KW-0548">Nucleotidyltransferase</keyword>
<keyword evidence="12" id="KW-0238">DNA-binding</keyword>
<reference evidence="14 15" key="1">
    <citation type="submission" date="2019-03" db="EMBL/GenBank/DDBJ databases">
        <title>Genomic Encyclopedia of Type Strains, Phase IV (KMG-IV): sequencing the most valuable type-strain genomes for metagenomic binning, comparative biology and taxonomic classification.</title>
        <authorList>
            <person name="Goeker M."/>
        </authorList>
    </citation>
    <scope>NUCLEOTIDE SEQUENCE [LARGE SCALE GENOMIC DNA]</scope>
    <source>
        <strain evidence="14 15">DSM 28697</strain>
    </source>
</reference>
<comment type="cofactor">
    <cofactor evidence="12">
        <name>Mg(2+)</name>
        <dbReference type="ChEBI" id="CHEBI:18420"/>
    </cofactor>
    <text evidence="12">Binds 2 magnesium ions per subunit.</text>
</comment>
<dbReference type="EC" id="2.7.7.7" evidence="12"/>
<keyword evidence="12" id="KW-0963">Cytoplasm</keyword>
<comment type="function">
    <text evidence="12">Poorly processive, error-prone DNA polymerase involved in untargeted mutagenesis. Copies undamaged DNA at stalled replication forks, which arise in vivo from mismatched or misaligned primer ends. These misaligned primers can be extended by PolIV. Exhibits no 3'-5' exonuclease (proofreading) activity. May be involved in translesional synthesis, in conjunction with the beta clamp from PolIII.</text>
</comment>
<comment type="caution">
    <text evidence="14">The sequence shown here is derived from an EMBL/GenBank/DDBJ whole genome shotgun (WGS) entry which is preliminary data.</text>
</comment>
<evidence type="ECO:0000256" key="11">
    <source>
        <dbReference type="ARBA" id="ARBA00049244"/>
    </source>
</evidence>
<dbReference type="RefSeq" id="WP_166639169.1">
    <property type="nucleotide sequence ID" value="NZ_SNYJ01000003.1"/>
</dbReference>
<dbReference type="Pfam" id="PF14520">
    <property type="entry name" value="HHH_5"/>
    <property type="match status" value="1"/>
</dbReference>
<gene>
    <name evidence="12" type="primary">dinB</name>
    <name evidence="14" type="ORF">EV213_103201</name>
</gene>
<dbReference type="InterPro" id="IPR022880">
    <property type="entry name" value="DNApol_IV"/>
</dbReference>
<dbReference type="PROSITE" id="PS50173">
    <property type="entry name" value="UMUC"/>
    <property type="match status" value="1"/>
</dbReference>
<evidence type="ECO:0000256" key="4">
    <source>
        <dbReference type="ARBA" id="ARBA00022695"/>
    </source>
</evidence>
<comment type="catalytic activity">
    <reaction evidence="11 12">
        <text>DNA(n) + a 2'-deoxyribonucleoside 5'-triphosphate = DNA(n+1) + diphosphate</text>
        <dbReference type="Rhea" id="RHEA:22508"/>
        <dbReference type="Rhea" id="RHEA-COMP:17339"/>
        <dbReference type="Rhea" id="RHEA-COMP:17340"/>
        <dbReference type="ChEBI" id="CHEBI:33019"/>
        <dbReference type="ChEBI" id="CHEBI:61560"/>
        <dbReference type="ChEBI" id="CHEBI:173112"/>
        <dbReference type="EC" id="2.7.7.7"/>
    </reaction>
</comment>
<dbReference type="InterPro" id="IPR043128">
    <property type="entry name" value="Rev_trsase/Diguanyl_cyclase"/>
</dbReference>
<evidence type="ECO:0000256" key="9">
    <source>
        <dbReference type="ARBA" id="ARBA00022932"/>
    </source>
</evidence>
<keyword evidence="7 12" id="KW-0227">DNA damage</keyword>
<dbReference type="SUPFAM" id="SSF100879">
    <property type="entry name" value="Lesion bypass DNA polymerase (Y-family), little finger domain"/>
    <property type="match status" value="1"/>
</dbReference>
<evidence type="ECO:0000259" key="13">
    <source>
        <dbReference type="PROSITE" id="PS50173"/>
    </source>
</evidence>
<dbReference type="NCBIfam" id="NF002492">
    <property type="entry name" value="PRK01810.1"/>
    <property type="match status" value="1"/>
</dbReference>
<dbReference type="InterPro" id="IPR036775">
    <property type="entry name" value="DNA_pol_Y-fam_lit_finger_sf"/>
</dbReference>
<dbReference type="InterPro" id="IPR043502">
    <property type="entry name" value="DNA/RNA_pol_sf"/>
</dbReference>
<evidence type="ECO:0000256" key="12">
    <source>
        <dbReference type="HAMAP-Rule" id="MF_01113"/>
    </source>
</evidence>
<dbReference type="EMBL" id="SNYJ01000003">
    <property type="protein sequence ID" value="TDQ41622.1"/>
    <property type="molecule type" value="Genomic_DNA"/>
</dbReference>
<name>A0A4R6U7G9_9BACI</name>
<dbReference type="PANTHER" id="PTHR11076">
    <property type="entry name" value="DNA REPAIR POLYMERASE UMUC / TRANSFERASE FAMILY MEMBER"/>
    <property type="match status" value="1"/>
</dbReference>
<dbReference type="GO" id="GO:0006261">
    <property type="term" value="P:DNA-templated DNA replication"/>
    <property type="evidence" value="ECO:0007669"/>
    <property type="project" value="UniProtKB-UniRule"/>
</dbReference>
<evidence type="ECO:0000256" key="2">
    <source>
        <dbReference type="ARBA" id="ARBA00022457"/>
    </source>
</evidence>
<dbReference type="GO" id="GO:0005829">
    <property type="term" value="C:cytosol"/>
    <property type="evidence" value="ECO:0007669"/>
    <property type="project" value="TreeGrafter"/>
</dbReference>
<keyword evidence="3 12" id="KW-0808">Transferase</keyword>
<dbReference type="GO" id="GO:0003684">
    <property type="term" value="F:damaged DNA binding"/>
    <property type="evidence" value="ECO:0007669"/>
    <property type="project" value="InterPro"/>
</dbReference>
<feature type="site" description="Substrate discrimination" evidence="12">
    <location>
        <position position="22"/>
    </location>
</feature>
<dbReference type="GO" id="GO:0006281">
    <property type="term" value="P:DNA repair"/>
    <property type="evidence" value="ECO:0007669"/>
    <property type="project" value="UniProtKB-UniRule"/>
</dbReference>
<keyword evidence="9 12" id="KW-0239">DNA-directed DNA polymerase</keyword>
<comment type="similarity">
    <text evidence="1 12">Belongs to the DNA polymerase type-Y family.</text>
</comment>
<protein>
    <recommendedName>
        <fullName evidence="12">DNA polymerase IV</fullName>
        <shortName evidence="12">Pol IV</shortName>
        <ecNumber evidence="12">2.7.7.7</ecNumber>
    </recommendedName>
</protein>
<dbReference type="Gene3D" id="3.40.1170.60">
    <property type="match status" value="1"/>
</dbReference>
<sequence>MQHSAKPQSHRVIFHIDLNSFFASVEMLLRPELKKHPVAVARTSSQRLGIVVTSNYLARQQGVKTTMPVWKAKQHCRDLVIVPPHFDEYRAYSRRFFSLLRTYTDAVEPASIDEAYLDVSDWRGDYVALAKTIQDELLDKVGLPCSIGIAPNKFLAKMASDLKKPLGISVLRKRDWPRLFYDKPIEVIHGIGEKMGEKLRQAGYDNVQQLAEANPAKMAELFGPKSIRLIDKAQGVDDRMVDPERAEKRKSVGVSSTFDADLRTLSSCERELKKLAAKLSERLSDKQLAGFSLTVQIKYASFETTSKTTSFLSPLSSETDIVEQAAALFTLLWNKDSVRLLGLSIGKLVSDQQQSTQLNLFTFEREISQYEQRRKREEEKE</sequence>
<dbReference type="PANTHER" id="PTHR11076:SF33">
    <property type="entry name" value="DNA POLYMERASE KAPPA"/>
    <property type="match status" value="1"/>
</dbReference>
<evidence type="ECO:0000256" key="8">
    <source>
        <dbReference type="ARBA" id="ARBA00022842"/>
    </source>
</evidence>
<dbReference type="InterPro" id="IPR050116">
    <property type="entry name" value="DNA_polymerase-Y"/>
</dbReference>
<keyword evidence="8 12" id="KW-0460">Magnesium</keyword>
<evidence type="ECO:0000313" key="14">
    <source>
        <dbReference type="EMBL" id="TDQ41622.1"/>
    </source>
</evidence>
<evidence type="ECO:0000256" key="5">
    <source>
        <dbReference type="ARBA" id="ARBA00022705"/>
    </source>
</evidence>
<dbReference type="SUPFAM" id="SSF56672">
    <property type="entry name" value="DNA/RNA polymerases"/>
    <property type="match status" value="1"/>
</dbReference>
<dbReference type="HAMAP" id="MF_01113">
    <property type="entry name" value="DNApol_IV"/>
    <property type="match status" value="1"/>
</dbReference>
<dbReference type="Proteomes" id="UP000295632">
    <property type="component" value="Unassembled WGS sequence"/>
</dbReference>
<dbReference type="CDD" id="cd03586">
    <property type="entry name" value="PolY_Pol_IV_kappa"/>
    <property type="match status" value="1"/>
</dbReference>
<keyword evidence="5 12" id="KW-0235">DNA replication</keyword>
<accession>A0A4R6U7G9</accession>
<dbReference type="InterPro" id="IPR001126">
    <property type="entry name" value="UmuC"/>
</dbReference>
<evidence type="ECO:0000313" key="15">
    <source>
        <dbReference type="Proteomes" id="UP000295632"/>
    </source>
</evidence>
<keyword evidence="15" id="KW-1185">Reference proteome</keyword>
<evidence type="ECO:0000256" key="1">
    <source>
        <dbReference type="ARBA" id="ARBA00010945"/>
    </source>
</evidence>
<dbReference type="Pfam" id="PF00817">
    <property type="entry name" value="IMS"/>
    <property type="match status" value="1"/>
</dbReference>
<dbReference type="Gene3D" id="3.30.70.270">
    <property type="match status" value="1"/>
</dbReference>
<dbReference type="GO" id="GO:0000287">
    <property type="term" value="F:magnesium ion binding"/>
    <property type="evidence" value="ECO:0007669"/>
    <property type="project" value="UniProtKB-UniRule"/>
</dbReference>
<evidence type="ECO:0000256" key="3">
    <source>
        <dbReference type="ARBA" id="ARBA00022679"/>
    </source>
</evidence>
<proteinExistence type="inferred from homology"/>
<dbReference type="GO" id="GO:0009432">
    <property type="term" value="P:SOS response"/>
    <property type="evidence" value="ECO:0007669"/>
    <property type="project" value="TreeGrafter"/>
</dbReference>
<dbReference type="Pfam" id="PF11799">
    <property type="entry name" value="IMS_C"/>
    <property type="match status" value="1"/>
</dbReference>
<dbReference type="InterPro" id="IPR017961">
    <property type="entry name" value="DNA_pol_Y-fam_little_finger"/>
</dbReference>
<feature type="binding site" evidence="12">
    <location>
        <position position="113"/>
    </location>
    <ligand>
        <name>Mg(2+)</name>
        <dbReference type="ChEBI" id="CHEBI:18420"/>
    </ligand>
</feature>
<evidence type="ECO:0000256" key="7">
    <source>
        <dbReference type="ARBA" id="ARBA00022763"/>
    </source>
</evidence>
<dbReference type="Gene3D" id="3.30.1490.100">
    <property type="entry name" value="DNA polymerase, Y-family, little finger domain"/>
    <property type="match status" value="1"/>
</dbReference>
<dbReference type="AlphaFoldDB" id="A0A4R6U7G9"/>